<protein>
    <recommendedName>
        <fullName evidence="6 11">Coproporphyrinogen III oxidase</fullName>
        <ecNumber evidence="5 11">1.3.3.15</ecNumber>
    </recommendedName>
</protein>
<evidence type="ECO:0000313" key="13">
    <source>
        <dbReference type="EMBL" id="SOC43484.1"/>
    </source>
</evidence>
<dbReference type="NCBIfam" id="TIGR00562">
    <property type="entry name" value="proto_IX_ox"/>
    <property type="match status" value="1"/>
</dbReference>
<dbReference type="Pfam" id="PF01593">
    <property type="entry name" value="Amino_oxidase"/>
    <property type="match status" value="1"/>
</dbReference>
<evidence type="ECO:0000256" key="7">
    <source>
        <dbReference type="ARBA" id="ARBA00022630"/>
    </source>
</evidence>
<dbReference type="EMBL" id="OBQC01000016">
    <property type="protein sequence ID" value="SOC43484.1"/>
    <property type="molecule type" value="Genomic_DNA"/>
</dbReference>
<dbReference type="EC" id="1.3.3.15" evidence="5 11"/>
<dbReference type="Gene3D" id="3.90.660.20">
    <property type="entry name" value="Protoporphyrinogen oxidase, mitochondrial, domain 2"/>
    <property type="match status" value="1"/>
</dbReference>
<evidence type="ECO:0000256" key="8">
    <source>
        <dbReference type="ARBA" id="ARBA00022827"/>
    </source>
</evidence>
<dbReference type="Gene3D" id="3.50.50.60">
    <property type="entry name" value="FAD/NAD(P)-binding domain"/>
    <property type="match status" value="1"/>
</dbReference>
<organism evidence="13 14">
    <name type="scientific">Ureibacillus acetophenoni</name>
    <dbReference type="NCBI Taxonomy" id="614649"/>
    <lineage>
        <taxon>Bacteria</taxon>
        <taxon>Bacillati</taxon>
        <taxon>Bacillota</taxon>
        <taxon>Bacilli</taxon>
        <taxon>Bacillales</taxon>
        <taxon>Caryophanaceae</taxon>
        <taxon>Ureibacillus</taxon>
    </lineage>
</organism>
<proteinExistence type="inferred from homology"/>
<keyword evidence="10 11" id="KW-0350">Heme biosynthesis</keyword>
<keyword evidence="9 11" id="KW-0560">Oxidoreductase</keyword>
<comment type="subcellular location">
    <subcellularLocation>
        <location evidence="11">Cytoplasm</location>
    </subcellularLocation>
</comment>
<evidence type="ECO:0000256" key="9">
    <source>
        <dbReference type="ARBA" id="ARBA00023002"/>
    </source>
</evidence>
<feature type="domain" description="Amine oxidase" evidence="12">
    <location>
        <begin position="24"/>
        <end position="458"/>
    </location>
</feature>
<dbReference type="Proteomes" id="UP000219252">
    <property type="component" value="Unassembled WGS sequence"/>
</dbReference>
<evidence type="ECO:0000256" key="3">
    <source>
        <dbReference type="ARBA" id="ARBA00004744"/>
    </source>
</evidence>
<keyword evidence="14" id="KW-1185">Reference proteome</keyword>
<dbReference type="InterPro" id="IPR004572">
    <property type="entry name" value="Protoporphyrinogen_oxidase"/>
</dbReference>
<comment type="pathway">
    <text evidence="3 11">Porphyrin-containing compound metabolism; protoheme biosynthesis.</text>
</comment>
<keyword evidence="11" id="KW-0963">Cytoplasm</keyword>
<dbReference type="OrthoDB" id="9805195at2"/>
<evidence type="ECO:0000256" key="1">
    <source>
        <dbReference type="ARBA" id="ARBA00001755"/>
    </source>
</evidence>
<evidence type="ECO:0000259" key="12">
    <source>
        <dbReference type="Pfam" id="PF01593"/>
    </source>
</evidence>
<dbReference type="RefSeq" id="WP_097150805.1">
    <property type="nucleotide sequence ID" value="NZ_OBQC01000016.1"/>
</dbReference>
<sequence>MKTVAVIGGGITGVTTMYYLNKKLKEENIEARLVLVEKNPYLGGKMHTVYEQGYIMESGADSMVARYPGILELVRELNFESELVYNETGISYIHTNNELHAIPAGSTFGIPMSEESLMASTLISEEGKKRVLQDADIPNTQFTKESSIGEFLEYFLGEEIVKKQIAPVLAGVYSGNLYELSLRSTLPYLVDYKNEYGSIMKGFQANREKFERDANKKFISFKKGLSAFINRIEEHLPNVEIYKNRETTKVKKTTEGYEVNFSDGETLQADVVILALPNQAVRSLISDQELDQYLEKFTNASAITMYLGFDLPDSILPADGTGFIVSHNSDLVCNASTWTSRKWKHTSLNGNLLVRLFYKSNNPRYDELEKMTKEELTEVALQDIKLSLNIEEKPVVVHVRKWIDQMPRYDLAHNEALQDVLSQLDSNYPNLLIAGCSYFGVGIGACIDNGKGTAQKVLSMLNVDKS</sequence>
<keyword evidence="8 11" id="KW-0274">FAD</keyword>
<dbReference type="PANTHER" id="PTHR42923">
    <property type="entry name" value="PROTOPORPHYRINOGEN OXIDASE"/>
    <property type="match status" value="1"/>
</dbReference>
<dbReference type="PANTHER" id="PTHR42923:SF3">
    <property type="entry name" value="PROTOPORPHYRINOGEN OXIDASE"/>
    <property type="match status" value="1"/>
</dbReference>
<dbReference type="AlphaFoldDB" id="A0A285UNL7"/>
<dbReference type="UniPathway" id="UPA00252"/>
<gene>
    <name evidence="13" type="ORF">SAMN05877842_11629</name>
</gene>
<comment type="cofactor">
    <cofactor evidence="2 11">
        <name>FAD</name>
        <dbReference type="ChEBI" id="CHEBI:57692"/>
    </cofactor>
</comment>
<dbReference type="SUPFAM" id="SSF54373">
    <property type="entry name" value="FAD-linked reductases, C-terminal domain"/>
    <property type="match status" value="1"/>
</dbReference>
<dbReference type="InterPro" id="IPR036188">
    <property type="entry name" value="FAD/NAD-bd_sf"/>
</dbReference>
<comment type="similarity">
    <text evidence="4 11">Belongs to the protoporphyrinogen/coproporphyrinogen oxidase family. Coproporphyrinogen III oxidase subfamily.</text>
</comment>
<evidence type="ECO:0000256" key="10">
    <source>
        <dbReference type="ARBA" id="ARBA00023133"/>
    </source>
</evidence>
<dbReference type="SUPFAM" id="SSF51905">
    <property type="entry name" value="FAD/NAD(P)-binding domain"/>
    <property type="match status" value="1"/>
</dbReference>
<dbReference type="Gene3D" id="1.10.3110.10">
    <property type="entry name" value="protoporphyrinogen ix oxidase, domain 3"/>
    <property type="match status" value="1"/>
</dbReference>
<comment type="catalytic activity">
    <reaction evidence="1">
        <text>coproporphyrinogen III + 3 O2 = coproporphyrin III + 3 H2O2</text>
        <dbReference type="Rhea" id="RHEA:43436"/>
        <dbReference type="ChEBI" id="CHEBI:15379"/>
        <dbReference type="ChEBI" id="CHEBI:16240"/>
        <dbReference type="ChEBI" id="CHEBI:57309"/>
        <dbReference type="ChEBI" id="CHEBI:131725"/>
        <dbReference type="EC" id="1.3.3.15"/>
    </reaction>
    <physiologicalReaction direction="left-to-right" evidence="1">
        <dbReference type="Rhea" id="RHEA:43437"/>
    </physiologicalReaction>
</comment>
<evidence type="ECO:0000313" key="14">
    <source>
        <dbReference type="Proteomes" id="UP000219252"/>
    </source>
</evidence>
<dbReference type="InterPro" id="IPR002937">
    <property type="entry name" value="Amino_oxidase"/>
</dbReference>
<dbReference type="GO" id="GO:0005737">
    <property type="term" value="C:cytoplasm"/>
    <property type="evidence" value="ECO:0007669"/>
    <property type="project" value="UniProtKB-SubCell"/>
</dbReference>
<dbReference type="GO" id="GO:0004729">
    <property type="term" value="F:oxygen-dependent protoporphyrinogen oxidase activity"/>
    <property type="evidence" value="ECO:0007669"/>
    <property type="project" value="UniProtKB-UniRule"/>
</dbReference>
<name>A0A285UNL7_9BACL</name>
<comment type="function">
    <text evidence="11">Involved in coproporphyrin-dependent heme b biosynthesis. Catalyzes the oxidation of coproporphyrinogen III to coproporphyrin III.</text>
</comment>
<evidence type="ECO:0000256" key="6">
    <source>
        <dbReference type="ARBA" id="ARBA00019046"/>
    </source>
</evidence>
<evidence type="ECO:0000256" key="11">
    <source>
        <dbReference type="RuleBase" id="RU364052"/>
    </source>
</evidence>
<dbReference type="InterPro" id="IPR050464">
    <property type="entry name" value="Zeta_carotene_desat/Oxidored"/>
</dbReference>
<evidence type="ECO:0000256" key="2">
    <source>
        <dbReference type="ARBA" id="ARBA00001974"/>
    </source>
</evidence>
<evidence type="ECO:0000256" key="5">
    <source>
        <dbReference type="ARBA" id="ARBA00012402"/>
    </source>
</evidence>
<dbReference type="GO" id="GO:0006783">
    <property type="term" value="P:heme biosynthetic process"/>
    <property type="evidence" value="ECO:0007669"/>
    <property type="project" value="UniProtKB-UniRule"/>
</dbReference>
<reference evidence="14" key="1">
    <citation type="submission" date="2017-08" db="EMBL/GenBank/DDBJ databases">
        <authorList>
            <person name="Varghese N."/>
            <person name="Submissions S."/>
        </authorList>
    </citation>
    <scope>NUCLEOTIDE SEQUENCE [LARGE SCALE GENOMIC DNA]</scope>
    <source>
        <strain evidence="14">JC23</strain>
    </source>
</reference>
<accession>A0A285UNL7</accession>
<keyword evidence="7 11" id="KW-0285">Flavoprotein</keyword>
<evidence type="ECO:0000256" key="4">
    <source>
        <dbReference type="ARBA" id="ARBA00008310"/>
    </source>
</evidence>